<evidence type="ECO:0000313" key="1">
    <source>
        <dbReference type="EMBL" id="KAK9413917.1"/>
    </source>
</evidence>
<comment type="caution">
    <text evidence="1">The sequence shown here is derived from an EMBL/GenBank/DDBJ whole genome shotgun (WGS) entry which is preliminary data.</text>
</comment>
<name>A0ABR2UH10_9PEZI</name>
<dbReference type="Proteomes" id="UP001408356">
    <property type="component" value="Unassembled WGS sequence"/>
</dbReference>
<gene>
    <name evidence="1" type="ORF">SUNI508_11493</name>
</gene>
<reference evidence="1 2" key="1">
    <citation type="journal article" date="2024" name="J. Plant Pathol.">
        <title>Sequence and assembly of the genome of Seiridium unicorne, isolate CBS 538.82, causal agent of cypress canker disease.</title>
        <authorList>
            <person name="Scali E."/>
            <person name="Rocca G.D."/>
            <person name="Danti R."/>
            <person name="Garbelotto M."/>
            <person name="Barberini S."/>
            <person name="Baroncelli R."/>
            <person name="Emiliani G."/>
        </authorList>
    </citation>
    <scope>NUCLEOTIDE SEQUENCE [LARGE SCALE GENOMIC DNA]</scope>
    <source>
        <strain evidence="1 2">BM-138-508</strain>
    </source>
</reference>
<proteinExistence type="predicted"/>
<evidence type="ECO:0000313" key="2">
    <source>
        <dbReference type="Proteomes" id="UP001408356"/>
    </source>
</evidence>
<sequence>MPAVGFSTISAVQRLLHIFPERFSTSNDEDALGLNYGIGDWLRAITLALYYIDRRKGFGIPRDQNRHSSGSKKAAAIAQLAFCPDDLARPGFAKFGGFISTFYGCSAASTVLS</sequence>
<dbReference type="EMBL" id="JARVKF010000432">
    <property type="protein sequence ID" value="KAK9413917.1"/>
    <property type="molecule type" value="Genomic_DNA"/>
</dbReference>
<organism evidence="1 2">
    <name type="scientific">Seiridium unicorne</name>
    <dbReference type="NCBI Taxonomy" id="138068"/>
    <lineage>
        <taxon>Eukaryota</taxon>
        <taxon>Fungi</taxon>
        <taxon>Dikarya</taxon>
        <taxon>Ascomycota</taxon>
        <taxon>Pezizomycotina</taxon>
        <taxon>Sordariomycetes</taxon>
        <taxon>Xylariomycetidae</taxon>
        <taxon>Amphisphaeriales</taxon>
        <taxon>Sporocadaceae</taxon>
        <taxon>Seiridium</taxon>
    </lineage>
</organism>
<keyword evidence="2" id="KW-1185">Reference proteome</keyword>
<protein>
    <submittedName>
        <fullName evidence="1">Uncharacterized protein</fullName>
    </submittedName>
</protein>
<accession>A0ABR2UH10</accession>